<keyword evidence="3" id="KW-1185">Reference proteome</keyword>
<sequence length="134" mass="14717">MKKIISILVIALAFVTVLNAQDKMKKDTMIKGDEVKTISLEQTKGAFTQKSLTISEGAYIFEIANNNAGTDVGFVLVPKGKDANNPKNHIQAAYVTSVVKEGKTETSNTTKLTKGEYVYFCPLNKTPQYILVIK</sequence>
<dbReference type="Gene3D" id="2.60.40.420">
    <property type="entry name" value="Cupredoxins - blue copper proteins"/>
    <property type="match status" value="1"/>
</dbReference>
<feature type="chain" id="PRO_5009912275" description="Cupredoxin-like domain-containing protein" evidence="1">
    <location>
        <begin position="21"/>
        <end position="134"/>
    </location>
</feature>
<dbReference type="RefSeq" id="WP_073083524.1">
    <property type="nucleotide sequence ID" value="NZ_FQWS01000001.1"/>
</dbReference>
<dbReference type="InterPro" id="IPR008972">
    <property type="entry name" value="Cupredoxin"/>
</dbReference>
<accession>A0A1M5MBL9</accession>
<evidence type="ECO:0000256" key="1">
    <source>
        <dbReference type="SAM" id="SignalP"/>
    </source>
</evidence>
<keyword evidence="1" id="KW-0732">Signal</keyword>
<dbReference type="OrthoDB" id="6264717at2"/>
<dbReference type="AlphaFoldDB" id="A0A1M5MBL9"/>
<dbReference type="STRING" id="1089305.SAMN05444148_0854"/>
<protein>
    <recommendedName>
        <fullName evidence="4">Cupredoxin-like domain-containing protein</fullName>
    </recommendedName>
</protein>
<dbReference type="EMBL" id="FQWS01000001">
    <property type="protein sequence ID" value="SHG74602.1"/>
    <property type="molecule type" value="Genomic_DNA"/>
</dbReference>
<gene>
    <name evidence="2" type="ORF">SAMN05444148_0854</name>
</gene>
<organism evidence="2 3">
    <name type="scientific">Winogradskyella jejuensis</name>
    <dbReference type="NCBI Taxonomy" id="1089305"/>
    <lineage>
        <taxon>Bacteria</taxon>
        <taxon>Pseudomonadati</taxon>
        <taxon>Bacteroidota</taxon>
        <taxon>Flavobacteriia</taxon>
        <taxon>Flavobacteriales</taxon>
        <taxon>Flavobacteriaceae</taxon>
        <taxon>Winogradskyella</taxon>
    </lineage>
</organism>
<proteinExistence type="predicted"/>
<evidence type="ECO:0000313" key="2">
    <source>
        <dbReference type="EMBL" id="SHG74602.1"/>
    </source>
</evidence>
<evidence type="ECO:0000313" key="3">
    <source>
        <dbReference type="Proteomes" id="UP000184522"/>
    </source>
</evidence>
<name>A0A1M5MBL9_9FLAO</name>
<dbReference type="Proteomes" id="UP000184522">
    <property type="component" value="Unassembled WGS sequence"/>
</dbReference>
<feature type="signal peptide" evidence="1">
    <location>
        <begin position="1"/>
        <end position="20"/>
    </location>
</feature>
<reference evidence="3" key="1">
    <citation type="submission" date="2016-11" db="EMBL/GenBank/DDBJ databases">
        <authorList>
            <person name="Varghese N."/>
            <person name="Submissions S."/>
        </authorList>
    </citation>
    <scope>NUCLEOTIDE SEQUENCE [LARGE SCALE GENOMIC DNA]</scope>
    <source>
        <strain evidence="3">DSM 25330</strain>
    </source>
</reference>
<evidence type="ECO:0008006" key="4">
    <source>
        <dbReference type="Google" id="ProtNLM"/>
    </source>
</evidence>